<feature type="non-terminal residue" evidence="2">
    <location>
        <position position="1"/>
    </location>
</feature>
<protein>
    <submittedName>
        <fullName evidence="2">TOPBP1 isoform 4</fullName>
    </submittedName>
</protein>
<proteinExistence type="predicted"/>
<feature type="non-terminal residue" evidence="2">
    <location>
        <position position="51"/>
    </location>
</feature>
<feature type="compositionally biased region" description="Polar residues" evidence="1">
    <location>
        <begin position="27"/>
        <end position="38"/>
    </location>
</feature>
<feature type="region of interest" description="Disordered" evidence="1">
    <location>
        <begin position="13"/>
        <end position="38"/>
    </location>
</feature>
<evidence type="ECO:0000256" key="1">
    <source>
        <dbReference type="SAM" id="MobiDB-lite"/>
    </source>
</evidence>
<gene>
    <name evidence="2" type="ORF">CR201_G0030492</name>
</gene>
<dbReference type="EMBL" id="NDHI03003471">
    <property type="protein sequence ID" value="PNJ39817.1"/>
    <property type="molecule type" value="Genomic_DNA"/>
</dbReference>
<comment type="caution">
    <text evidence="2">The sequence shown here is derived from an EMBL/GenBank/DDBJ whole genome shotgun (WGS) entry which is preliminary data.</text>
</comment>
<accession>A0A2J8U3I0</accession>
<dbReference type="AlphaFoldDB" id="A0A2J8U3I0"/>
<evidence type="ECO:0000313" key="2">
    <source>
        <dbReference type="EMBL" id="PNJ39817.1"/>
    </source>
</evidence>
<feature type="compositionally biased region" description="Basic and acidic residues" evidence="1">
    <location>
        <begin position="13"/>
        <end position="24"/>
    </location>
</feature>
<organism evidence="2">
    <name type="scientific">Pongo abelii</name>
    <name type="common">Sumatran orangutan</name>
    <name type="synonym">Pongo pygmaeus abelii</name>
    <dbReference type="NCBI Taxonomy" id="9601"/>
    <lineage>
        <taxon>Eukaryota</taxon>
        <taxon>Metazoa</taxon>
        <taxon>Chordata</taxon>
        <taxon>Craniata</taxon>
        <taxon>Vertebrata</taxon>
        <taxon>Euteleostomi</taxon>
        <taxon>Mammalia</taxon>
        <taxon>Eutheria</taxon>
        <taxon>Euarchontoglires</taxon>
        <taxon>Primates</taxon>
        <taxon>Haplorrhini</taxon>
        <taxon>Catarrhini</taxon>
        <taxon>Hominidae</taxon>
        <taxon>Pongo</taxon>
    </lineage>
</organism>
<name>A0A2J8U3I0_PONAB</name>
<sequence>FFDSIEKGFCQDESIYKTEPRPEAKTMPNSSTPTGQINTIDTNWSLHLKIW</sequence>
<reference evidence="2" key="1">
    <citation type="submission" date="2017-12" db="EMBL/GenBank/DDBJ databases">
        <title>High-resolution comparative analysis of great ape genomes.</title>
        <authorList>
            <person name="Pollen A."/>
            <person name="Hastie A."/>
            <person name="Hormozdiari F."/>
            <person name="Dougherty M."/>
            <person name="Liu R."/>
            <person name="Chaisson M."/>
            <person name="Hoppe E."/>
            <person name="Hill C."/>
            <person name="Pang A."/>
            <person name="Hillier L."/>
            <person name="Baker C."/>
            <person name="Armstrong J."/>
            <person name="Shendure J."/>
            <person name="Paten B."/>
            <person name="Wilson R."/>
            <person name="Chao H."/>
            <person name="Schneider V."/>
            <person name="Ventura M."/>
            <person name="Kronenberg Z."/>
            <person name="Murali S."/>
            <person name="Gordon D."/>
            <person name="Cantsilieris S."/>
            <person name="Munson K."/>
            <person name="Nelson B."/>
            <person name="Raja A."/>
            <person name="Underwood J."/>
            <person name="Diekhans M."/>
            <person name="Fiddes I."/>
            <person name="Haussler D."/>
            <person name="Eichler E."/>
        </authorList>
    </citation>
    <scope>NUCLEOTIDE SEQUENCE [LARGE SCALE GENOMIC DNA]</scope>
    <source>
        <strain evidence="2">Susie</strain>
    </source>
</reference>